<comment type="cofactor">
    <cofactor evidence="2">
        <name>Ca(2+)</name>
        <dbReference type="ChEBI" id="CHEBI:29108"/>
    </cofactor>
</comment>
<dbReference type="EC" id="3.2.1.23" evidence="5"/>
<comment type="subunit">
    <text evidence="4">Monomer.</text>
</comment>
<evidence type="ECO:0000256" key="1">
    <source>
        <dbReference type="ARBA" id="ARBA00001412"/>
    </source>
</evidence>
<dbReference type="GO" id="GO:0030246">
    <property type="term" value="F:carbohydrate binding"/>
    <property type="evidence" value="ECO:0007669"/>
    <property type="project" value="InterPro"/>
</dbReference>
<dbReference type="InterPro" id="IPR014718">
    <property type="entry name" value="GH-type_carb-bd"/>
</dbReference>
<reference evidence="13 14" key="1">
    <citation type="submission" date="2018-09" db="EMBL/GenBank/DDBJ databases">
        <title>Genomic Encyclopedia of Type Strains, Phase III (KMG-III): the genomes of soil and plant-associated and newly described type strains.</title>
        <authorList>
            <person name="Whitman W."/>
        </authorList>
    </citation>
    <scope>NUCLEOTIDE SEQUENCE [LARGE SCALE GENOMIC DNA]</scope>
    <source>
        <strain evidence="13 14">CECT 7938</strain>
    </source>
</reference>
<dbReference type="PANTHER" id="PTHR46323:SF2">
    <property type="entry name" value="BETA-GALACTOSIDASE"/>
    <property type="match status" value="1"/>
</dbReference>
<keyword evidence="6" id="KW-0378">Hydrolase</keyword>
<evidence type="ECO:0000256" key="7">
    <source>
        <dbReference type="ARBA" id="ARBA00022837"/>
    </source>
</evidence>
<dbReference type="GO" id="GO:0009341">
    <property type="term" value="C:beta-galactosidase complex"/>
    <property type="evidence" value="ECO:0007669"/>
    <property type="project" value="InterPro"/>
</dbReference>
<comment type="catalytic activity">
    <reaction evidence="1">
        <text>Hydrolysis of terminal non-reducing beta-D-galactose residues in beta-D-galactosides.</text>
        <dbReference type="EC" id="3.2.1.23"/>
    </reaction>
</comment>
<evidence type="ECO:0000313" key="14">
    <source>
        <dbReference type="Proteomes" id="UP000286246"/>
    </source>
</evidence>
<dbReference type="EMBL" id="RAPY01000001">
    <property type="protein sequence ID" value="RKE57047.1"/>
    <property type="molecule type" value="Genomic_DNA"/>
</dbReference>
<dbReference type="PANTHER" id="PTHR46323">
    <property type="entry name" value="BETA-GALACTOSIDASE"/>
    <property type="match status" value="1"/>
</dbReference>
<dbReference type="GO" id="GO:0005990">
    <property type="term" value="P:lactose catabolic process"/>
    <property type="evidence" value="ECO:0007669"/>
    <property type="project" value="TreeGrafter"/>
</dbReference>
<keyword evidence="14" id="KW-1185">Reference proteome</keyword>
<dbReference type="Gene3D" id="3.20.20.80">
    <property type="entry name" value="Glycosidases"/>
    <property type="match status" value="1"/>
</dbReference>
<feature type="domain" description="Glycoside hydrolase family 2 immunoglobulin-like beta-sandwich" evidence="10">
    <location>
        <begin position="188"/>
        <end position="299"/>
    </location>
</feature>
<evidence type="ECO:0000313" key="13">
    <source>
        <dbReference type="EMBL" id="RKE57047.1"/>
    </source>
</evidence>
<feature type="signal peptide" evidence="9">
    <location>
        <begin position="1"/>
        <end position="28"/>
    </location>
</feature>
<evidence type="ECO:0000256" key="4">
    <source>
        <dbReference type="ARBA" id="ARBA00011245"/>
    </source>
</evidence>
<evidence type="ECO:0000256" key="3">
    <source>
        <dbReference type="ARBA" id="ARBA00007401"/>
    </source>
</evidence>
<dbReference type="InterPro" id="IPR006103">
    <property type="entry name" value="Glyco_hydro_2_cat"/>
</dbReference>
<dbReference type="AlphaFoldDB" id="A0A420BK37"/>
<dbReference type="Gene3D" id="2.60.40.10">
    <property type="entry name" value="Immunoglobulins"/>
    <property type="match status" value="1"/>
</dbReference>
<dbReference type="InterPro" id="IPR008979">
    <property type="entry name" value="Galactose-bd-like_sf"/>
</dbReference>
<evidence type="ECO:0000256" key="8">
    <source>
        <dbReference type="ARBA" id="ARBA00023295"/>
    </source>
</evidence>
<dbReference type="GO" id="GO:0004565">
    <property type="term" value="F:beta-galactosidase activity"/>
    <property type="evidence" value="ECO:0007669"/>
    <property type="project" value="UniProtKB-EC"/>
</dbReference>
<comment type="caution">
    <text evidence="13">The sequence shown here is derived from an EMBL/GenBank/DDBJ whole genome shotgun (WGS) entry which is preliminary data.</text>
</comment>
<dbReference type="SUPFAM" id="SSF74650">
    <property type="entry name" value="Galactose mutarotase-like"/>
    <property type="match status" value="1"/>
</dbReference>
<dbReference type="Gene3D" id="2.60.120.260">
    <property type="entry name" value="Galactose-binding domain-like"/>
    <property type="match status" value="1"/>
</dbReference>
<keyword evidence="9" id="KW-0732">Signal</keyword>
<dbReference type="InterPro" id="IPR006102">
    <property type="entry name" value="Ig-like_GH2"/>
</dbReference>
<dbReference type="InterPro" id="IPR023232">
    <property type="entry name" value="Glyco_hydro_2_AS"/>
</dbReference>
<evidence type="ECO:0000256" key="2">
    <source>
        <dbReference type="ARBA" id="ARBA00001913"/>
    </source>
</evidence>
<dbReference type="Pfam" id="PF02837">
    <property type="entry name" value="Glyco_hydro_2_N"/>
    <property type="match status" value="1"/>
</dbReference>
<evidence type="ECO:0000259" key="12">
    <source>
        <dbReference type="Pfam" id="PF02837"/>
    </source>
</evidence>
<dbReference type="OrthoDB" id="9801077at2"/>
<keyword evidence="7" id="KW-0106">Calcium</keyword>
<proteinExistence type="inferred from homology"/>
<feature type="domain" description="Glycosyl hydrolases family 2 sugar binding" evidence="12">
    <location>
        <begin position="54"/>
        <end position="186"/>
    </location>
</feature>
<dbReference type="InterPro" id="IPR013783">
    <property type="entry name" value="Ig-like_fold"/>
</dbReference>
<dbReference type="SUPFAM" id="SSF49785">
    <property type="entry name" value="Galactose-binding domain-like"/>
    <property type="match status" value="1"/>
</dbReference>
<dbReference type="SUPFAM" id="SSF51445">
    <property type="entry name" value="(Trans)glycosidases"/>
    <property type="match status" value="1"/>
</dbReference>
<feature type="domain" description="Glycoside hydrolase family 2 catalytic" evidence="11">
    <location>
        <begin position="301"/>
        <end position="586"/>
    </location>
</feature>
<evidence type="ECO:0000256" key="5">
    <source>
        <dbReference type="ARBA" id="ARBA00012756"/>
    </source>
</evidence>
<dbReference type="Pfam" id="PF02836">
    <property type="entry name" value="Glyco_hydro_2_C"/>
    <property type="match status" value="1"/>
</dbReference>
<gene>
    <name evidence="13" type="ORF">DFQ12_1923</name>
</gene>
<keyword evidence="8" id="KW-0326">Glycosidase</keyword>
<dbReference type="InterPro" id="IPR050347">
    <property type="entry name" value="Bact_Beta-galactosidase"/>
</dbReference>
<dbReference type="PROSITE" id="PS00608">
    <property type="entry name" value="GLYCOSYL_HYDROL_F2_2"/>
    <property type="match status" value="1"/>
</dbReference>
<feature type="chain" id="PRO_5019079216" description="beta-galactosidase" evidence="9">
    <location>
        <begin position="29"/>
        <end position="968"/>
    </location>
</feature>
<dbReference type="Gene3D" id="2.70.98.10">
    <property type="match status" value="1"/>
</dbReference>
<dbReference type="Proteomes" id="UP000286246">
    <property type="component" value="Unassembled WGS sequence"/>
</dbReference>
<organism evidence="13 14">
    <name type="scientific">Sphingobacterium detergens</name>
    <dbReference type="NCBI Taxonomy" id="1145106"/>
    <lineage>
        <taxon>Bacteria</taxon>
        <taxon>Pseudomonadati</taxon>
        <taxon>Bacteroidota</taxon>
        <taxon>Sphingobacteriia</taxon>
        <taxon>Sphingobacteriales</taxon>
        <taxon>Sphingobacteriaceae</taxon>
        <taxon>Sphingobacterium</taxon>
    </lineage>
</organism>
<dbReference type="InterPro" id="IPR036156">
    <property type="entry name" value="Beta-gal/glucu_dom_sf"/>
</dbReference>
<evidence type="ECO:0000256" key="9">
    <source>
        <dbReference type="SAM" id="SignalP"/>
    </source>
</evidence>
<name>A0A420BK37_SPHD1</name>
<protein>
    <recommendedName>
        <fullName evidence="5">beta-galactosidase</fullName>
        <ecNumber evidence="5">3.2.1.23</ecNumber>
    </recommendedName>
</protein>
<comment type="similarity">
    <text evidence="3">Belongs to the glycosyl hydrolase 2 family.</text>
</comment>
<dbReference type="RefSeq" id="WP_120258651.1">
    <property type="nucleotide sequence ID" value="NZ_RAPY01000001.1"/>
</dbReference>
<dbReference type="SUPFAM" id="SSF49303">
    <property type="entry name" value="beta-Galactosidase/glucuronidase domain"/>
    <property type="match status" value="1"/>
</dbReference>
<accession>A0A420BK37</accession>
<dbReference type="InterPro" id="IPR006101">
    <property type="entry name" value="Glyco_hydro_2"/>
</dbReference>
<evidence type="ECO:0000256" key="6">
    <source>
        <dbReference type="ARBA" id="ARBA00022801"/>
    </source>
</evidence>
<dbReference type="InterPro" id="IPR006104">
    <property type="entry name" value="Glyco_hydro_2_N"/>
</dbReference>
<evidence type="ECO:0000259" key="11">
    <source>
        <dbReference type="Pfam" id="PF02836"/>
    </source>
</evidence>
<dbReference type="InterPro" id="IPR011013">
    <property type="entry name" value="Gal_mutarotase_sf_dom"/>
</dbReference>
<sequence>MELCKFKLSKGSWLVLLLTCSSLGNLSAQQGGQFLTPLPDQLSTTTTSRILLNGQWNFRVADAKPVAIQVPGEWEMQGQHVAAGETAVYERSFDMPDDWEGNPVYIRFDGVSSHALVKVNDQLVGEHEGGFVAFQVDLTGKVKKGKNKLTVEIQANTISDILSCVSQYAAHTVGGILRKATLFTLPKVHISDAQAVTDFDSKYVHAMLKLAGLVQNGSNQKQQVQLRYVLRDADGKTVLQKSSDKIQLGVGSHKQIESLLVVKKPKQWSAETPYLYVLETALIVDGKAIQSNKQKVGFREIEVVKNQLMVNGKPVKLRGVNRHAVHPLNGRASNPEIDRQDVLLFKQANVNYIRTSHYPPSEEFLNAADELGMYVESEAALSWIQHHASPIWRKWDYKDKRFLPVLLGANIDNVLSNRNHPSVLFWSLGNESHWSPLWAEVNSRIKALDPTRPTSFHDQTWGGFNNGGSKADIANYHYPGINGPKATDTMTRPTLFGEYAHLSTYNRRELLTDPGIREAYNAPLVTFVDSIYKHSGNLGGAIWSGIDDTFHLPDGRIVGYGPWGPIDGWRRPKPEYFGMKKAYSPIKIGKPVTKGSKVVIEIENRYDFLSLDQIKFVAIVDGKQFPFKAAIGPRKGGQVTLPIPSRYNALQIIATDNQGNEVENELFQKDLKNQEQFLETALQLKQDSAYIYVKQGNLDYTFSRTYGKLVSVRKDGGLILSKGPTVALIEANAEDGGKPNVAGETYQNNIAPLKQYEQYTLFADAVEAIDSADSISVSMNLTYQNGKGKQKFVFLKNGLLRVEYEMFYQREQEMDLYQSGLMMELPLSYNKLAWSRKGAFSTYPENHIGRNEGEATLNAIPLYEVEEHGKPQAKDWKDDANSLGSNDFRSTKANIHWASINGPGAKVTVLSNGQQYSRAWKQDQHIQWLVADYSNNGSEPFYGSPHSYGRKKIKKGDKLSGQIILKIN</sequence>
<dbReference type="PRINTS" id="PR00132">
    <property type="entry name" value="GLHYDRLASE2"/>
</dbReference>
<evidence type="ECO:0000259" key="10">
    <source>
        <dbReference type="Pfam" id="PF00703"/>
    </source>
</evidence>
<dbReference type="InterPro" id="IPR017853">
    <property type="entry name" value="GH"/>
</dbReference>
<dbReference type="Pfam" id="PF00703">
    <property type="entry name" value="Glyco_hydro_2"/>
    <property type="match status" value="1"/>
</dbReference>